<sequence length="20" mass="2334">MIPMGRSLQRVALLVHWQPT</sequence>
<name>A0A5B7HWR7_PORTR</name>
<keyword evidence="2" id="KW-1185">Reference proteome</keyword>
<organism evidence="1 2">
    <name type="scientific">Portunus trituberculatus</name>
    <name type="common">Swimming crab</name>
    <name type="synonym">Neptunus trituberculatus</name>
    <dbReference type="NCBI Taxonomy" id="210409"/>
    <lineage>
        <taxon>Eukaryota</taxon>
        <taxon>Metazoa</taxon>
        <taxon>Ecdysozoa</taxon>
        <taxon>Arthropoda</taxon>
        <taxon>Crustacea</taxon>
        <taxon>Multicrustacea</taxon>
        <taxon>Malacostraca</taxon>
        <taxon>Eumalacostraca</taxon>
        <taxon>Eucarida</taxon>
        <taxon>Decapoda</taxon>
        <taxon>Pleocyemata</taxon>
        <taxon>Brachyura</taxon>
        <taxon>Eubrachyura</taxon>
        <taxon>Portunoidea</taxon>
        <taxon>Portunidae</taxon>
        <taxon>Portuninae</taxon>
        <taxon>Portunus</taxon>
    </lineage>
</organism>
<evidence type="ECO:0000313" key="1">
    <source>
        <dbReference type="EMBL" id="MPC75842.1"/>
    </source>
</evidence>
<protein>
    <submittedName>
        <fullName evidence="1">Uncharacterized protein</fullName>
    </submittedName>
</protein>
<comment type="caution">
    <text evidence="1">The sequence shown here is derived from an EMBL/GenBank/DDBJ whole genome shotgun (WGS) entry which is preliminary data.</text>
</comment>
<accession>A0A5B7HWR7</accession>
<reference evidence="1 2" key="1">
    <citation type="submission" date="2019-05" db="EMBL/GenBank/DDBJ databases">
        <title>Another draft genome of Portunus trituberculatus and its Hox gene families provides insights of decapod evolution.</title>
        <authorList>
            <person name="Jeong J.-H."/>
            <person name="Song I."/>
            <person name="Kim S."/>
            <person name="Choi T."/>
            <person name="Kim D."/>
            <person name="Ryu S."/>
            <person name="Kim W."/>
        </authorList>
    </citation>
    <scope>NUCLEOTIDE SEQUENCE [LARGE SCALE GENOMIC DNA]</scope>
    <source>
        <tissue evidence="1">Muscle</tissue>
    </source>
</reference>
<evidence type="ECO:0000313" key="2">
    <source>
        <dbReference type="Proteomes" id="UP000324222"/>
    </source>
</evidence>
<dbReference type="AlphaFoldDB" id="A0A5B7HWR7"/>
<dbReference type="EMBL" id="VSRR010041993">
    <property type="protein sequence ID" value="MPC75842.1"/>
    <property type="molecule type" value="Genomic_DNA"/>
</dbReference>
<proteinExistence type="predicted"/>
<gene>
    <name evidence="1" type="ORF">E2C01_070239</name>
</gene>
<dbReference type="Proteomes" id="UP000324222">
    <property type="component" value="Unassembled WGS sequence"/>
</dbReference>